<dbReference type="PANTHER" id="PTHR31735:SF1">
    <property type="entry name" value="VACUOLAR MEMBRANE PROTEIN YPL162C"/>
    <property type="match status" value="1"/>
</dbReference>
<name>A0A0F7ZIG4_9HYPO</name>
<dbReference type="Pfam" id="PF12400">
    <property type="entry name" value="STIMATE"/>
    <property type="match status" value="1"/>
</dbReference>
<keyword evidence="2" id="KW-0472">Membrane</keyword>
<feature type="transmembrane region" description="Helical" evidence="2">
    <location>
        <begin position="157"/>
        <end position="180"/>
    </location>
</feature>
<dbReference type="InterPro" id="IPR022127">
    <property type="entry name" value="STIMATE/YPL162C"/>
</dbReference>
<evidence type="ECO:0000256" key="1">
    <source>
        <dbReference type="SAM" id="MobiDB-lite"/>
    </source>
</evidence>
<evidence type="ECO:0000256" key="2">
    <source>
        <dbReference type="SAM" id="Phobius"/>
    </source>
</evidence>
<dbReference type="AlphaFoldDB" id="A0A0F7ZIG4"/>
<keyword evidence="2" id="KW-0812">Transmembrane</keyword>
<protein>
    <recommendedName>
        <fullName evidence="5">Vacuolar membrane protein</fullName>
    </recommendedName>
</protein>
<reference evidence="3 4" key="1">
    <citation type="journal article" date="2014" name="Genome Biol. Evol.">
        <title>Comparative genomics and transcriptomics analyses reveal divergent lifestyle features of nematode endoparasitic fungus Hirsutella minnesotensis.</title>
        <authorList>
            <person name="Lai Y."/>
            <person name="Liu K."/>
            <person name="Zhang X."/>
            <person name="Zhang X."/>
            <person name="Li K."/>
            <person name="Wang N."/>
            <person name="Shu C."/>
            <person name="Wu Y."/>
            <person name="Wang C."/>
            <person name="Bushley K.E."/>
            <person name="Xiang M."/>
            <person name="Liu X."/>
        </authorList>
    </citation>
    <scope>NUCLEOTIDE SEQUENCE [LARGE SCALE GENOMIC DNA]</scope>
    <source>
        <strain evidence="3 4">3608</strain>
    </source>
</reference>
<keyword evidence="4" id="KW-1185">Reference proteome</keyword>
<keyword evidence="2" id="KW-1133">Transmembrane helix</keyword>
<dbReference type="EMBL" id="KQ030533">
    <property type="protein sequence ID" value="KJZ73676.1"/>
    <property type="molecule type" value="Genomic_DNA"/>
</dbReference>
<feature type="transmembrane region" description="Helical" evidence="2">
    <location>
        <begin position="215"/>
        <end position="235"/>
    </location>
</feature>
<evidence type="ECO:0008006" key="5">
    <source>
        <dbReference type="Google" id="ProtNLM"/>
    </source>
</evidence>
<feature type="region of interest" description="Disordered" evidence="1">
    <location>
        <begin position="287"/>
        <end position="386"/>
    </location>
</feature>
<dbReference type="OrthoDB" id="431202at2759"/>
<proteinExistence type="predicted"/>
<dbReference type="GO" id="GO:0016020">
    <property type="term" value="C:membrane"/>
    <property type="evidence" value="ECO:0007669"/>
    <property type="project" value="TreeGrafter"/>
</dbReference>
<evidence type="ECO:0000313" key="4">
    <source>
        <dbReference type="Proteomes" id="UP000054481"/>
    </source>
</evidence>
<feature type="transmembrane region" description="Helical" evidence="2">
    <location>
        <begin position="107"/>
        <end position="125"/>
    </location>
</feature>
<dbReference type="Proteomes" id="UP000054481">
    <property type="component" value="Unassembled WGS sequence"/>
</dbReference>
<organism evidence="3 4">
    <name type="scientific">Hirsutella minnesotensis 3608</name>
    <dbReference type="NCBI Taxonomy" id="1043627"/>
    <lineage>
        <taxon>Eukaryota</taxon>
        <taxon>Fungi</taxon>
        <taxon>Dikarya</taxon>
        <taxon>Ascomycota</taxon>
        <taxon>Pezizomycotina</taxon>
        <taxon>Sordariomycetes</taxon>
        <taxon>Hypocreomycetidae</taxon>
        <taxon>Hypocreales</taxon>
        <taxon>Ophiocordycipitaceae</taxon>
        <taxon>Hirsutella</taxon>
    </lineage>
</organism>
<gene>
    <name evidence="3" type="ORF">HIM_07009</name>
</gene>
<feature type="transmembrane region" description="Helical" evidence="2">
    <location>
        <begin position="67"/>
        <end position="86"/>
    </location>
</feature>
<feature type="transmembrane region" description="Helical" evidence="2">
    <location>
        <begin position="255"/>
        <end position="276"/>
    </location>
</feature>
<dbReference type="PANTHER" id="PTHR31735">
    <property type="entry name" value="VACUOLAR MEMBRANE PROTEIN YPL162C"/>
    <property type="match status" value="1"/>
</dbReference>
<feature type="compositionally biased region" description="Polar residues" evidence="1">
    <location>
        <begin position="361"/>
        <end position="371"/>
    </location>
</feature>
<accession>A0A0F7ZIG4</accession>
<sequence>MQPPSGDHVVHHDFAPIAAATLASSPSAVLATAAMATATKALAAAVSPTASEATQDGPQGECRLLGSFALVVQAALGALALLSLVFKRWRERPQRPVKIWFFDASKQVFGSVLVHIANVFMSMLTSGRFSIKLEPGTTERIIARAVGDDYIPNPCSFYLLNLAIDTTLGIPILIVLLRVLTALAATTPMGKPLESIQSGHYGNPPRASWWFKQSIIYFGGLFGMKLCVLIIFLLFPWISKVGDWALGWTEGNEKLQIAFVMMIFPLIMNAMQYYIIDSFIKSKEMEHERLPSEDPEEDTTRFNHGTRLAGHSQVSDVSSDEDDADHRADKLHGQARQTKSLGRTRIANRGEYDPDLDGDAQTLTGSGSSRRANGAKAASTELLPKE</sequence>
<evidence type="ECO:0000313" key="3">
    <source>
        <dbReference type="EMBL" id="KJZ73676.1"/>
    </source>
</evidence>